<protein>
    <submittedName>
        <fullName evidence="4">Ras-related protein Rab-19</fullName>
    </submittedName>
</protein>
<dbReference type="SMART" id="SM00175">
    <property type="entry name" value="RAB"/>
    <property type="match status" value="1"/>
</dbReference>
<gene>
    <name evidence="4" type="ORF">Terrestrivirus4_75</name>
</gene>
<evidence type="ECO:0000256" key="1">
    <source>
        <dbReference type="ARBA" id="ARBA00004112"/>
    </source>
</evidence>
<dbReference type="PRINTS" id="PR00449">
    <property type="entry name" value="RASTRNSFRMNG"/>
</dbReference>
<dbReference type="GO" id="GO:0020002">
    <property type="term" value="C:host cell plasma membrane"/>
    <property type="evidence" value="ECO:0007669"/>
    <property type="project" value="UniProtKB-SubCell"/>
</dbReference>
<evidence type="ECO:0000256" key="2">
    <source>
        <dbReference type="ARBA" id="ARBA00022741"/>
    </source>
</evidence>
<dbReference type="InterPro" id="IPR001806">
    <property type="entry name" value="Small_GTPase"/>
</dbReference>
<dbReference type="InterPro" id="IPR005225">
    <property type="entry name" value="Small_GTP-bd"/>
</dbReference>
<dbReference type="GO" id="GO:0005525">
    <property type="term" value="F:GTP binding"/>
    <property type="evidence" value="ECO:0007669"/>
    <property type="project" value="UniProtKB-KW"/>
</dbReference>
<reference evidence="4" key="1">
    <citation type="submission" date="2018-10" db="EMBL/GenBank/DDBJ databases">
        <title>Hidden diversity of soil giant viruses.</title>
        <authorList>
            <person name="Schulz F."/>
            <person name="Alteio L."/>
            <person name="Goudeau D."/>
            <person name="Ryan E.M."/>
            <person name="Malmstrom R.R."/>
            <person name="Blanchard J."/>
            <person name="Woyke T."/>
        </authorList>
    </citation>
    <scope>NUCLEOTIDE SEQUENCE</scope>
    <source>
        <strain evidence="4">TEV1</strain>
    </source>
</reference>
<dbReference type="InterPro" id="IPR027417">
    <property type="entry name" value="P-loop_NTPase"/>
</dbReference>
<dbReference type="SUPFAM" id="SSF52540">
    <property type="entry name" value="P-loop containing nucleoside triphosphate hydrolases"/>
    <property type="match status" value="1"/>
</dbReference>
<name>A0A3G4ZMF8_9VIRU</name>
<dbReference type="PROSITE" id="PS51421">
    <property type="entry name" value="RAS"/>
    <property type="match status" value="1"/>
</dbReference>
<dbReference type="SMART" id="SM00173">
    <property type="entry name" value="RAS"/>
    <property type="match status" value="1"/>
</dbReference>
<proteinExistence type="predicted"/>
<dbReference type="InterPro" id="IPR050227">
    <property type="entry name" value="Rab"/>
</dbReference>
<keyword evidence="3" id="KW-0342">GTP-binding</keyword>
<dbReference type="SMART" id="SM00174">
    <property type="entry name" value="RHO"/>
    <property type="match status" value="1"/>
</dbReference>
<evidence type="ECO:0000256" key="3">
    <source>
        <dbReference type="ARBA" id="ARBA00023134"/>
    </source>
</evidence>
<keyword evidence="2" id="KW-0547">Nucleotide-binding</keyword>
<sequence>MVLQIRITGPLGSGKTCLLQKTCNNKFIEEYTPTAGVDFNTKSVWYEGDATQLHLWGLSGDDKYLALTETYRDRVDGFILMFDVCDRDSFEQVAKYLMSFKNLNVPIMLVGNKIDDENHRVVDINEAKNFAFRNKLCYMEVSVKTGINLQEMLVGIIRLIMTSRGNLEKIDIEDVYDSDDMYEDYDENILMKDLKKKNQQDLREPLLSGKQKINNTNKLEKLNGIKNILLKYLSCTSKTDTVSN</sequence>
<accession>A0A3G4ZMF8</accession>
<organism evidence="4">
    <name type="scientific">Terrestrivirus sp</name>
    <dbReference type="NCBI Taxonomy" id="2487775"/>
    <lineage>
        <taxon>Viruses</taxon>
        <taxon>Varidnaviria</taxon>
        <taxon>Bamfordvirae</taxon>
        <taxon>Nucleocytoviricota</taxon>
        <taxon>Megaviricetes</taxon>
        <taxon>Imitervirales</taxon>
        <taxon>Mimiviridae</taxon>
        <taxon>Klosneuvirinae</taxon>
    </lineage>
</organism>
<evidence type="ECO:0000313" key="4">
    <source>
        <dbReference type="EMBL" id="AYV76027.1"/>
    </source>
</evidence>
<dbReference type="NCBIfam" id="TIGR00231">
    <property type="entry name" value="small_GTP"/>
    <property type="match status" value="1"/>
</dbReference>
<dbReference type="EMBL" id="MK071982">
    <property type="protein sequence ID" value="AYV76027.1"/>
    <property type="molecule type" value="Genomic_DNA"/>
</dbReference>
<dbReference type="SMART" id="SM00176">
    <property type="entry name" value="RAN"/>
    <property type="match status" value="1"/>
</dbReference>
<dbReference type="Pfam" id="PF00071">
    <property type="entry name" value="Ras"/>
    <property type="match status" value="1"/>
</dbReference>
<dbReference type="Gene3D" id="3.40.50.300">
    <property type="entry name" value="P-loop containing nucleotide triphosphate hydrolases"/>
    <property type="match status" value="1"/>
</dbReference>
<dbReference type="PANTHER" id="PTHR47977">
    <property type="entry name" value="RAS-RELATED PROTEIN RAB"/>
    <property type="match status" value="1"/>
</dbReference>
<dbReference type="PROSITE" id="PS51419">
    <property type="entry name" value="RAB"/>
    <property type="match status" value="1"/>
</dbReference>
<dbReference type="GO" id="GO:0003924">
    <property type="term" value="F:GTPase activity"/>
    <property type="evidence" value="ECO:0007669"/>
    <property type="project" value="InterPro"/>
</dbReference>
<dbReference type="CDD" id="cd00154">
    <property type="entry name" value="Rab"/>
    <property type="match status" value="1"/>
</dbReference>
<comment type="subcellular location">
    <subcellularLocation>
        <location evidence="1">Host cell membrane</location>
        <topology evidence="1">Lipid-anchor</topology>
        <orientation evidence="1">Cytoplasmic side</orientation>
    </subcellularLocation>
</comment>
<dbReference type="FunFam" id="3.40.50.300:FF:001447">
    <property type="entry name" value="Ras-related protein Rab-1B"/>
    <property type="match status" value="1"/>
</dbReference>